<keyword evidence="1" id="KW-1133">Transmembrane helix</keyword>
<proteinExistence type="predicted"/>
<evidence type="ECO:0000313" key="2">
    <source>
        <dbReference type="EMBL" id="OTF76350.1"/>
    </source>
</evidence>
<keyword evidence="1" id="KW-0812">Transmembrane</keyword>
<keyword evidence="3" id="KW-1185">Reference proteome</keyword>
<organism evidence="2 3">
    <name type="scientific">Euroglyphus maynei</name>
    <name type="common">Mayne's house dust mite</name>
    <dbReference type="NCBI Taxonomy" id="6958"/>
    <lineage>
        <taxon>Eukaryota</taxon>
        <taxon>Metazoa</taxon>
        <taxon>Ecdysozoa</taxon>
        <taxon>Arthropoda</taxon>
        <taxon>Chelicerata</taxon>
        <taxon>Arachnida</taxon>
        <taxon>Acari</taxon>
        <taxon>Acariformes</taxon>
        <taxon>Sarcoptiformes</taxon>
        <taxon>Astigmata</taxon>
        <taxon>Psoroptidia</taxon>
        <taxon>Analgoidea</taxon>
        <taxon>Pyroglyphidae</taxon>
        <taxon>Pyroglyphinae</taxon>
        <taxon>Euroglyphus</taxon>
    </lineage>
</organism>
<accession>A0A1Y3B691</accession>
<feature type="transmembrane region" description="Helical" evidence="1">
    <location>
        <begin position="40"/>
        <end position="58"/>
    </location>
</feature>
<dbReference type="AlphaFoldDB" id="A0A1Y3B691"/>
<reference evidence="2 3" key="1">
    <citation type="submission" date="2017-03" db="EMBL/GenBank/DDBJ databases">
        <title>Genome Survey of Euroglyphus maynei.</title>
        <authorList>
            <person name="Arlian L.G."/>
            <person name="Morgan M.S."/>
            <person name="Rider S.D."/>
        </authorList>
    </citation>
    <scope>NUCLEOTIDE SEQUENCE [LARGE SCALE GENOMIC DNA]</scope>
    <source>
        <strain evidence="2">Arlian Lab</strain>
        <tissue evidence="2">Whole body</tissue>
    </source>
</reference>
<evidence type="ECO:0000313" key="3">
    <source>
        <dbReference type="Proteomes" id="UP000194236"/>
    </source>
</evidence>
<protein>
    <submittedName>
        <fullName evidence="2">Uncharacterized protein</fullName>
    </submittedName>
</protein>
<evidence type="ECO:0000256" key="1">
    <source>
        <dbReference type="SAM" id="Phobius"/>
    </source>
</evidence>
<name>A0A1Y3B691_EURMA</name>
<dbReference type="OrthoDB" id="6527526at2759"/>
<keyword evidence="1" id="KW-0472">Membrane</keyword>
<dbReference type="Proteomes" id="UP000194236">
    <property type="component" value="Unassembled WGS sequence"/>
</dbReference>
<dbReference type="EMBL" id="MUJZ01037883">
    <property type="protein sequence ID" value="OTF76350.1"/>
    <property type="molecule type" value="Genomic_DNA"/>
</dbReference>
<gene>
    <name evidence="2" type="ORF">BLA29_010133</name>
</gene>
<sequence>MKRKCLALSTYNRKIFHNRQLLKFEAITSTLLNRPTGFQLNNGIIITSHLFITFIHILSGKK</sequence>
<comment type="caution">
    <text evidence="2">The sequence shown here is derived from an EMBL/GenBank/DDBJ whole genome shotgun (WGS) entry which is preliminary data.</text>
</comment>